<dbReference type="RefSeq" id="WP_394316243.1">
    <property type="nucleotide sequence ID" value="NZ_JBHMQV010000001.1"/>
</dbReference>
<name>A0ABV6T9B8_9ACTN</name>
<evidence type="ECO:0000313" key="2">
    <source>
        <dbReference type="EMBL" id="MFC0842384.1"/>
    </source>
</evidence>
<accession>A0ABV6T9B8</accession>
<feature type="compositionally biased region" description="Polar residues" evidence="1">
    <location>
        <begin position="27"/>
        <end position="39"/>
    </location>
</feature>
<organism evidence="2 3">
    <name type="scientific">Streptomyces noboritoensis</name>
    <dbReference type="NCBI Taxonomy" id="67337"/>
    <lineage>
        <taxon>Bacteria</taxon>
        <taxon>Bacillati</taxon>
        <taxon>Actinomycetota</taxon>
        <taxon>Actinomycetes</taxon>
        <taxon>Kitasatosporales</taxon>
        <taxon>Streptomycetaceae</taxon>
        <taxon>Streptomyces</taxon>
    </lineage>
</organism>
<feature type="region of interest" description="Disordered" evidence="1">
    <location>
        <begin position="1"/>
        <end position="39"/>
    </location>
</feature>
<evidence type="ECO:0000313" key="3">
    <source>
        <dbReference type="Proteomes" id="UP001589887"/>
    </source>
</evidence>
<comment type="caution">
    <text evidence="2">The sequence shown here is derived from an EMBL/GenBank/DDBJ whole genome shotgun (WGS) entry which is preliminary data.</text>
</comment>
<proteinExistence type="predicted"/>
<sequence length="68" mass="7418">MTSPRPPVRTAARPAPAGAEQDLNKGANGQRQDARSTWPQAVETCRPDTVLGLPGWRAGTRTVRRLIR</sequence>
<dbReference type="EMBL" id="JBHMQV010000001">
    <property type="protein sequence ID" value="MFC0842384.1"/>
    <property type="molecule type" value="Genomic_DNA"/>
</dbReference>
<keyword evidence="3" id="KW-1185">Reference proteome</keyword>
<evidence type="ECO:0000256" key="1">
    <source>
        <dbReference type="SAM" id="MobiDB-lite"/>
    </source>
</evidence>
<protein>
    <submittedName>
        <fullName evidence="2">Uncharacterized protein</fullName>
    </submittedName>
</protein>
<reference evidence="2 3" key="1">
    <citation type="submission" date="2024-09" db="EMBL/GenBank/DDBJ databases">
        <authorList>
            <person name="Sun Q."/>
            <person name="Mori K."/>
        </authorList>
    </citation>
    <scope>NUCLEOTIDE SEQUENCE [LARGE SCALE GENOMIC DNA]</scope>
    <source>
        <strain evidence="2 3">JCM 4557</strain>
    </source>
</reference>
<gene>
    <name evidence="2" type="ORF">ACFH04_01330</name>
</gene>
<feature type="compositionally biased region" description="Low complexity" evidence="1">
    <location>
        <begin position="8"/>
        <end position="19"/>
    </location>
</feature>
<dbReference type="Proteomes" id="UP001589887">
    <property type="component" value="Unassembled WGS sequence"/>
</dbReference>